<name>A0A8H4RMD4_9HELO</name>
<gene>
    <name evidence="11" type="ORF">G7Y89_g6201</name>
</gene>
<dbReference type="GO" id="GO:0020037">
    <property type="term" value="F:heme binding"/>
    <property type="evidence" value="ECO:0007669"/>
    <property type="project" value="UniProtKB-UniRule"/>
</dbReference>
<evidence type="ECO:0000256" key="3">
    <source>
        <dbReference type="ARBA" id="ARBA00022617"/>
    </source>
</evidence>
<keyword evidence="6" id="KW-0408">Iron</keyword>
<dbReference type="Gene3D" id="1.10.520.10">
    <property type="match status" value="1"/>
</dbReference>
<evidence type="ECO:0000256" key="8">
    <source>
        <dbReference type="ARBA" id="ARBA00049145"/>
    </source>
</evidence>
<evidence type="ECO:0000313" key="11">
    <source>
        <dbReference type="EMBL" id="KAF4631921.1"/>
    </source>
</evidence>
<evidence type="ECO:0000256" key="9">
    <source>
        <dbReference type="RuleBase" id="RU363051"/>
    </source>
</evidence>
<dbReference type="InterPro" id="IPR010255">
    <property type="entry name" value="Haem_peroxidase_sf"/>
</dbReference>
<keyword evidence="2 9" id="KW-0575">Peroxidase</keyword>
<evidence type="ECO:0000256" key="1">
    <source>
        <dbReference type="ARBA" id="ARBA00001970"/>
    </source>
</evidence>
<dbReference type="PRINTS" id="PR00458">
    <property type="entry name" value="PEROXIDASE"/>
</dbReference>
<dbReference type="GO" id="GO:0042744">
    <property type="term" value="P:hydrogen peroxide catabolic process"/>
    <property type="evidence" value="ECO:0007669"/>
    <property type="project" value="UniProtKB-KW"/>
</dbReference>
<evidence type="ECO:0000256" key="5">
    <source>
        <dbReference type="ARBA" id="ARBA00023002"/>
    </source>
</evidence>
<comment type="catalytic activity">
    <reaction evidence="8">
        <text>2 H2O2 = O2 + 2 H2O</text>
        <dbReference type="Rhea" id="RHEA:20309"/>
        <dbReference type="ChEBI" id="CHEBI:15377"/>
        <dbReference type="ChEBI" id="CHEBI:15379"/>
        <dbReference type="ChEBI" id="CHEBI:16240"/>
        <dbReference type="EC" id="1.11.1.21"/>
    </reaction>
</comment>
<dbReference type="InterPro" id="IPR002016">
    <property type="entry name" value="Haem_peroxidase"/>
</dbReference>
<evidence type="ECO:0000256" key="7">
    <source>
        <dbReference type="ARBA" id="ARBA00023324"/>
    </source>
</evidence>
<keyword evidence="4" id="KW-0479">Metal-binding</keyword>
<feature type="domain" description="Plant heme peroxidase family profile" evidence="10">
    <location>
        <begin position="74"/>
        <end position="174"/>
    </location>
</feature>
<dbReference type="GO" id="GO:0005829">
    <property type="term" value="C:cytosol"/>
    <property type="evidence" value="ECO:0007669"/>
    <property type="project" value="TreeGrafter"/>
</dbReference>
<dbReference type="OrthoDB" id="407695at2759"/>
<dbReference type="SUPFAM" id="SSF48113">
    <property type="entry name" value="Heme-dependent peroxidases"/>
    <property type="match status" value="1"/>
</dbReference>
<dbReference type="Pfam" id="PF00141">
    <property type="entry name" value="peroxidase"/>
    <property type="match status" value="1"/>
</dbReference>
<evidence type="ECO:0000259" key="10">
    <source>
        <dbReference type="Pfam" id="PF00141"/>
    </source>
</evidence>
<sequence>MPDPQRRSRRALPEHDWWPCQLRLDVLRQFSPEQNPLGGKFDYAAAFATLDYSAVKSDIKTLLTDSQSWWPADFGNYGGLFIRLAWHSAGTYRAVDGRGGGGMGQQRFAPLNSWPDNANLDKARRLLWPIKQKYGKSISWADLLLLAGNTALEEMGFPVLGFGAGRPDTWQSDESH</sequence>
<accession>A0A8H4RMD4</accession>
<comment type="cofactor">
    <cofactor evidence="1">
        <name>heme b</name>
        <dbReference type="ChEBI" id="CHEBI:60344"/>
    </cofactor>
</comment>
<dbReference type="GO" id="GO:0070301">
    <property type="term" value="P:cellular response to hydrogen peroxide"/>
    <property type="evidence" value="ECO:0007669"/>
    <property type="project" value="TreeGrafter"/>
</dbReference>
<dbReference type="EMBL" id="JAAMPI010000397">
    <property type="protein sequence ID" value="KAF4631921.1"/>
    <property type="molecule type" value="Genomic_DNA"/>
</dbReference>
<dbReference type="PANTHER" id="PTHR30555:SF0">
    <property type="entry name" value="CATALASE-PEROXIDASE"/>
    <property type="match status" value="1"/>
</dbReference>
<keyword evidence="5 9" id="KW-0560">Oxidoreductase</keyword>
<dbReference type="GO" id="GO:0004096">
    <property type="term" value="F:catalase activity"/>
    <property type="evidence" value="ECO:0007669"/>
    <property type="project" value="InterPro"/>
</dbReference>
<dbReference type="GO" id="GO:0046872">
    <property type="term" value="F:metal ion binding"/>
    <property type="evidence" value="ECO:0007669"/>
    <property type="project" value="UniProtKB-UniRule"/>
</dbReference>
<evidence type="ECO:0000256" key="4">
    <source>
        <dbReference type="ARBA" id="ARBA00022723"/>
    </source>
</evidence>
<dbReference type="PROSITE" id="PS00436">
    <property type="entry name" value="PEROXIDASE_2"/>
    <property type="match status" value="1"/>
</dbReference>
<dbReference type="InterPro" id="IPR019794">
    <property type="entry name" value="Peroxidases_AS"/>
</dbReference>
<dbReference type="EC" id="1.11.1.-" evidence="9"/>
<dbReference type="PANTHER" id="PTHR30555">
    <property type="entry name" value="HYDROPEROXIDASE I, BIFUNCTIONAL CATALASE-PEROXIDASE"/>
    <property type="match status" value="1"/>
</dbReference>
<comment type="similarity">
    <text evidence="9">Belongs to the peroxidase family.</text>
</comment>
<evidence type="ECO:0000256" key="6">
    <source>
        <dbReference type="ARBA" id="ARBA00023004"/>
    </source>
</evidence>
<dbReference type="InterPro" id="IPR000763">
    <property type="entry name" value="Catalase_peroxidase"/>
</dbReference>
<proteinExistence type="inferred from homology"/>
<keyword evidence="3" id="KW-0349">Heme</keyword>
<evidence type="ECO:0000256" key="2">
    <source>
        <dbReference type="ARBA" id="ARBA00022559"/>
    </source>
</evidence>
<reference evidence="11 12" key="1">
    <citation type="submission" date="2020-03" db="EMBL/GenBank/DDBJ databases">
        <title>Draft Genome Sequence of Cudoniella acicularis.</title>
        <authorList>
            <person name="Buettner E."/>
            <person name="Kellner H."/>
        </authorList>
    </citation>
    <scope>NUCLEOTIDE SEQUENCE [LARGE SCALE GENOMIC DNA]</scope>
    <source>
        <strain evidence="11 12">DSM 108380</strain>
    </source>
</reference>
<dbReference type="AlphaFoldDB" id="A0A8H4RMD4"/>
<comment type="caution">
    <text evidence="11">The sequence shown here is derived from an EMBL/GenBank/DDBJ whole genome shotgun (WGS) entry which is preliminary data.</text>
</comment>
<organism evidence="11 12">
    <name type="scientific">Cudoniella acicularis</name>
    <dbReference type="NCBI Taxonomy" id="354080"/>
    <lineage>
        <taxon>Eukaryota</taxon>
        <taxon>Fungi</taxon>
        <taxon>Dikarya</taxon>
        <taxon>Ascomycota</taxon>
        <taxon>Pezizomycotina</taxon>
        <taxon>Leotiomycetes</taxon>
        <taxon>Helotiales</taxon>
        <taxon>Tricladiaceae</taxon>
        <taxon>Cudoniella</taxon>
    </lineage>
</organism>
<protein>
    <recommendedName>
        <fullName evidence="9">Peroxidase</fullName>
        <ecNumber evidence="9">1.11.1.-</ecNumber>
    </recommendedName>
</protein>
<dbReference type="FunFam" id="1.10.520.10:FF:000002">
    <property type="entry name" value="Catalase-peroxidase"/>
    <property type="match status" value="1"/>
</dbReference>
<keyword evidence="7" id="KW-0376">Hydrogen peroxide</keyword>
<dbReference type="PRINTS" id="PR00460">
    <property type="entry name" value="BPEROXIDASE"/>
</dbReference>
<keyword evidence="12" id="KW-1185">Reference proteome</keyword>
<dbReference type="Proteomes" id="UP000566819">
    <property type="component" value="Unassembled WGS sequence"/>
</dbReference>
<evidence type="ECO:0000313" key="12">
    <source>
        <dbReference type="Proteomes" id="UP000566819"/>
    </source>
</evidence>